<evidence type="ECO:0000313" key="9">
    <source>
        <dbReference type="EMBL" id="NBG87501.1"/>
    </source>
</evidence>
<keyword evidence="6" id="KW-0963">Cytoplasm</keyword>
<comment type="caution">
    <text evidence="6">Lacks conserved residue(s) required for the propagation of feature annotation.</text>
</comment>
<dbReference type="InterPro" id="IPR018370">
    <property type="entry name" value="Chaperonin_Cpn60_CS"/>
</dbReference>
<dbReference type="AlphaFoldDB" id="A0AA43XJK1"/>
<dbReference type="InterPro" id="IPR027409">
    <property type="entry name" value="GroEL-like_apical_dom_sf"/>
</dbReference>
<accession>A0AA43XJK1</accession>
<dbReference type="GO" id="GO:0042026">
    <property type="term" value="P:protein refolding"/>
    <property type="evidence" value="ECO:0007669"/>
    <property type="project" value="UniProtKB-UniRule"/>
</dbReference>
<dbReference type="NCBIfam" id="NF009487">
    <property type="entry name" value="PRK12849.1"/>
    <property type="match status" value="1"/>
</dbReference>
<dbReference type="EC" id="5.6.1.7" evidence="6"/>
<dbReference type="GO" id="GO:0016853">
    <property type="term" value="F:isomerase activity"/>
    <property type="evidence" value="ECO:0007669"/>
    <property type="project" value="UniProtKB-KW"/>
</dbReference>
<dbReference type="RefSeq" id="WP_160718967.1">
    <property type="nucleotide sequence ID" value="NZ_SUMG01000002.1"/>
</dbReference>
<dbReference type="NCBIfam" id="NF009489">
    <property type="entry name" value="PRK12851.1"/>
    <property type="match status" value="1"/>
</dbReference>
<dbReference type="PRINTS" id="PR00298">
    <property type="entry name" value="CHAPERONIN60"/>
</dbReference>
<dbReference type="EMBL" id="SUMG01000002">
    <property type="protein sequence ID" value="NBG87501.1"/>
    <property type="molecule type" value="Genomic_DNA"/>
</dbReference>
<dbReference type="Gene3D" id="1.10.560.10">
    <property type="entry name" value="GroEL-like equatorial domain"/>
    <property type="match status" value="1"/>
</dbReference>
<dbReference type="Proteomes" id="UP000449710">
    <property type="component" value="Unassembled WGS sequence"/>
</dbReference>
<evidence type="ECO:0000256" key="7">
    <source>
        <dbReference type="RuleBase" id="RU000418"/>
    </source>
</evidence>
<evidence type="ECO:0000256" key="5">
    <source>
        <dbReference type="ARBA" id="ARBA00023235"/>
    </source>
</evidence>
<dbReference type="InterPro" id="IPR027410">
    <property type="entry name" value="TCP-1-like_intermed_sf"/>
</dbReference>
<dbReference type="Gene3D" id="3.30.260.10">
    <property type="entry name" value="TCP-1-like chaperonin intermediate domain"/>
    <property type="match status" value="1"/>
</dbReference>
<keyword evidence="10" id="KW-1185">Reference proteome</keyword>
<keyword evidence="5 6" id="KW-0413">Isomerase</keyword>
<dbReference type="Pfam" id="PF00118">
    <property type="entry name" value="Cpn60_TCP1"/>
    <property type="match status" value="1"/>
</dbReference>
<comment type="similarity">
    <text evidence="1 6 7">Belongs to the chaperonin (HSP60) family.</text>
</comment>
<dbReference type="CDD" id="cd03344">
    <property type="entry name" value="GroEL"/>
    <property type="match status" value="1"/>
</dbReference>
<comment type="subcellular location">
    <subcellularLocation>
        <location evidence="6">Cytoplasm</location>
    </subcellularLocation>
</comment>
<dbReference type="SUPFAM" id="SSF54849">
    <property type="entry name" value="GroEL-intermediate domain like"/>
    <property type="match status" value="1"/>
</dbReference>
<proteinExistence type="inferred from homology"/>
<dbReference type="HAMAP" id="MF_00600">
    <property type="entry name" value="CH60"/>
    <property type="match status" value="1"/>
</dbReference>
<dbReference type="GO" id="GO:0051082">
    <property type="term" value="F:unfolded protein binding"/>
    <property type="evidence" value="ECO:0007669"/>
    <property type="project" value="UniProtKB-UniRule"/>
</dbReference>
<feature type="binding site" evidence="6">
    <location>
        <position position="413"/>
    </location>
    <ligand>
        <name>ATP</name>
        <dbReference type="ChEBI" id="CHEBI:30616"/>
    </ligand>
</feature>
<dbReference type="GO" id="GO:0005737">
    <property type="term" value="C:cytoplasm"/>
    <property type="evidence" value="ECO:0007669"/>
    <property type="project" value="UniProtKB-SubCell"/>
</dbReference>
<dbReference type="SUPFAM" id="SSF52029">
    <property type="entry name" value="GroEL apical domain-like"/>
    <property type="match status" value="1"/>
</dbReference>
<evidence type="ECO:0000256" key="2">
    <source>
        <dbReference type="ARBA" id="ARBA00022741"/>
    </source>
</evidence>
<dbReference type="NCBIfam" id="TIGR02348">
    <property type="entry name" value="GroEL"/>
    <property type="match status" value="1"/>
</dbReference>
<evidence type="ECO:0000256" key="3">
    <source>
        <dbReference type="ARBA" id="ARBA00022840"/>
    </source>
</evidence>
<dbReference type="InterPro" id="IPR027413">
    <property type="entry name" value="GROEL-like_equatorial_sf"/>
</dbReference>
<dbReference type="NCBIfam" id="NF000592">
    <property type="entry name" value="PRK00013.1"/>
    <property type="match status" value="1"/>
</dbReference>
<dbReference type="PANTHER" id="PTHR45633">
    <property type="entry name" value="60 KDA HEAT SHOCK PROTEIN, MITOCHONDRIAL"/>
    <property type="match status" value="1"/>
</dbReference>
<evidence type="ECO:0000313" key="10">
    <source>
        <dbReference type="Proteomes" id="UP000449710"/>
    </source>
</evidence>
<keyword evidence="3 6" id="KW-0067">ATP-binding</keyword>
<evidence type="ECO:0000256" key="1">
    <source>
        <dbReference type="ARBA" id="ARBA00006607"/>
    </source>
</evidence>
<comment type="subunit">
    <text evidence="6 8">Forms a cylinder of 14 subunits composed of two heptameric rings stacked back-to-back. Interacts with the co-chaperonin GroES.</text>
</comment>
<keyword evidence="4 6" id="KW-0143">Chaperone</keyword>
<feature type="binding site" evidence="6">
    <location>
        <begin position="86"/>
        <end position="90"/>
    </location>
    <ligand>
        <name>ATP</name>
        <dbReference type="ChEBI" id="CHEBI:30616"/>
    </ligand>
</feature>
<keyword evidence="2 6" id="KW-0547">Nucleotide-binding</keyword>
<gene>
    <name evidence="6 9" type="primary">groL</name>
    <name evidence="6" type="synonym">groEL</name>
    <name evidence="9" type="ORF">ISALK_03220</name>
</gene>
<evidence type="ECO:0000256" key="4">
    <source>
        <dbReference type="ARBA" id="ARBA00023186"/>
    </source>
</evidence>
<dbReference type="NCBIfam" id="NF009488">
    <property type="entry name" value="PRK12850.1"/>
    <property type="match status" value="1"/>
</dbReference>
<reference evidence="9 10" key="1">
    <citation type="submission" date="2019-04" db="EMBL/GenBank/DDBJ databases">
        <title>Isachenkonia alkalipeptolytica gen. nov. sp. nov. a new anaerobic, alkiliphilic organothrophic bacterium capable to reduce synthesized ferrihydrite isolated from a soda lake.</title>
        <authorList>
            <person name="Toshchakov S.V."/>
            <person name="Zavarzina D.G."/>
            <person name="Zhilina T.N."/>
            <person name="Kostrikina N.A."/>
            <person name="Kublanov I.V."/>
        </authorList>
    </citation>
    <scope>NUCLEOTIDE SEQUENCE [LARGE SCALE GENOMIC DNA]</scope>
    <source>
        <strain evidence="9 10">Z-1701</strain>
    </source>
</reference>
<evidence type="ECO:0000256" key="8">
    <source>
        <dbReference type="RuleBase" id="RU000419"/>
    </source>
</evidence>
<evidence type="ECO:0000256" key="6">
    <source>
        <dbReference type="HAMAP-Rule" id="MF_00600"/>
    </source>
</evidence>
<feature type="binding site" evidence="6">
    <location>
        <begin position="29"/>
        <end position="32"/>
    </location>
    <ligand>
        <name>ATP</name>
        <dbReference type="ChEBI" id="CHEBI:30616"/>
    </ligand>
</feature>
<dbReference type="FunFam" id="3.50.7.10:FF:000001">
    <property type="entry name" value="60 kDa chaperonin"/>
    <property type="match status" value="1"/>
</dbReference>
<dbReference type="InterPro" id="IPR001844">
    <property type="entry name" value="Cpn60/GroEL"/>
</dbReference>
<name>A0AA43XJK1_9CLOT</name>
<protein>
    <recommendedName>
        <fullName evidence="6">Chaperonin GroEL</fullName>
        <ecNumber evidence="6">5.6.1.7</ecNumber>
    </recommendedName>
    <alternativeName>
        <fullName evidence="6">60 kDa chaperonin</fullName>
    </alternativeName>
    <alternativeName>
        <fullName evidence="6">Chaperonin-60</fullName>
        <shortName evidence="6">Cpn60</shortName>
    </alternativeName>
</protein>
<dbReference type="SUPFAM" id="SSF48592">
    <property type="entry name" value="GroEL equatorial domain-like"/>
    <property type="match status" value="1"/>
</dbReference>
<organism evidence="9 10">
    <name type="scientific">Isachenkonia alkalipeptolytica</name>
    <dbReference type="NCBI Taxonomy" id="2565777"/>
    <lineage>
        <taxon>Bacteria</taxon>
        <taxon>Bacillati</taxon>
        <taxon>Bacillota</taxon>
        <taxon>Clostridia</taxon>
        <taxon>Eubacteriales</taxon>
        <taxon>Clostridiaceae</taxon>
        <taxon>Isachenkonia</taxon>
    </lineage>
</organism>
<dbReference type="PROSITE" id="PS00296">
    <property type="entry name" value="CHAPERONINS_CPN60"/>
    <property type="match status" value="1"/>
</dbReference>
<dbReference type="GO" id="GO:0140662">
    <property type="term" value="F:ATP-dependent protein folding chaperone"/>
    <property type="evidence" value="ECO:0007669"/>
    <property type="project" value="InterPro"/>
</dbReference>
<dbReference type="GO" id="GO:0005524">
    <property type="term" value="F:ATP binding"/>
    <property type="evidence" value="ECO:0007669"/>
    <property type="project" value="UniProtKB-UniRule"/>
</dbReference>
<sequence length="545" mass="58487">MAKEIKFREESRRALERGVNKLADTLKVTLGPKGRNVVLDKKYGSPLITNDGVTIAREIELEDVYENMGAQLVKEVSTKTNDVAGDGTTTATLIAQAIIREGLKNVAAGANPMIVKKGIYKAVELAVEELQKISKPIDSKEATAQVGAISAADDEIGELIADAMDKVGKDGVITVEESKSMGTNLSVVEGMEFDRGYLSPYMVTDTEKMEAVYNDAYILITDRKINNVQDILPLLEEIVQQGRKLLIIAEDIEGEALATLVVNKIRGTFECVAVKAPGFGDRRKAMLEDIATLTGGTVISEELGYELKEATVDMMGRARTIKVDKDNTTIVEGQGDESVIADRVNQLKKQIEDTDSDFDKEKLQERLAKISGGVAVIEVGAATETELKERKLRIEDALNATRAAVEEGIVSGGGVALVNVIPAIEKLIEETEGDERTGMKIIRRALEEPLRQIAENAGLEGSVIVNKVMTSETGIGFDALNETYTDMIDAGIVDPTKVTRSALQNAASISAMLLTTEAAVADMEEESDAPAGGGMGGGMGGMPMM</sequence>
<feature type="binding site" evidence="6">
    <location>
        <begin position="478"/>
        <end position="480"/>
    </location>
    <ligand>
        <name>ATP</name>
        <dbReference type="ChEBI" id="CHEBI:30616"/>
    </ligand>
</feature>
<comment type="function">
    <text evidence="6 8">Together with its co-chaperonin GroES, plays an essential role in assisting protein folding. The GroEL-GroES system forms a nano-cage that allows encapsulation of the non-native substrate proteins and provides a physical environment optimized to promote and accelerate protein folding.</text>
</comment>
<feature type="binding site" evidence="6">
    <location>
        <position position="494"/>
    </location>
    <ligand>
        <name>ATP</name>
        <dbReference type="ChEBI" id="CHEBI:30616"/>
    </ligand>
</feature>
<dbReference type="Gene3D" id="3.50.7.10">
    <property type="entry name" value="GroEL"/>
    <property type="match status" value="1"/>
</dbReference>
<comment type="caution">
    <text evidence="9">The sequence shown here is derived from an EMBL/GenBank/DDBJ whole genome shotgun (WGS) entry which is preliminary data.</text>
</comment>
<dbReference type="InterPro" id="IPR002423">
    <property type="entry name" value="Cpn60/GroEL/TCP-1"/>
</dbReference>